<dbReference type="PROSITE" id="PS50088">
    <property type="entry name" value="ANK_REPEAT"/>
    <property type="match status" value="1"/>
</dbReference>
<keyword evidence="1" id="KW-0040">ANK repeat</keyword>
<keyword evidence="3" id="KW-1185">Reference proteome</keyword>
<dbReference type="EMBL" id="MCOG01000566">
    <property type="protein sequence ID" value="ORX98449.1"/>
    <property type="molecule type" value="Genomic_DNA"/>
</dbReference>
<feature type="repeat" description="ANK" evidence="1">
    <location>
        <begin position="91"/>
        <end position="123"/>
    </location>
</feature>
<protein>
    <submittedName>
        <fullName evidence="2">Uncharacterized protein</fullName>
    </submittedName>
</protein>
<comment type="caution">
    <text evidence="2">The sequence shown here is derived from an EMBL/GenBank/DDBJ whole genome shotgun (WGS) entry which is preliminary data.</text>
</comment>
<dbReference type="InterPro" id="IPR036770">
    <property type="entry name" value="Ankyrin_rpt-contain_sf"/>
</dbReference>
<dbReference type="SUPFAM" id="SSF48403">
    <property type="entry name" value="Ankyrin repeat"/>
    <property type="match status" value="1"/>
</dbReference>
<proteinExistence type="predicted"/>
<gene>
    <name evidence="2" type="ORF">LY90DRAFT_519981</name>
</gene>
<dbReference type="AlphaFoldDB" id="A0A1Y1YKC8"/>
<name>A0A1Y1YKC8_9FUNG</name>
<dbReference type="OrthoDB" id="10603500at2759"/>
<evidence type="ECO:0000313" key="3">
    <source>
        <dbReference type="Proteomes" id="UP000193920"/>
    </source>
</evidence>
<sequence length="421" mass="50433">MNSFEYYKNKKKSVVIDLLKELNIYDENNLNSETIKKIIYFVIDNIKTKKCKNEILEKLLKELFEKYWYNKYYEFDDYLKYDNDFILKNVNGMKLLYHSIGCNNFEITKILLKNGVSIKNKDNNIIEYLIDKDKLNFENLHFVLKIVKDASLCTIKSLTMLANNMVNKYDLYKEIFQYKYYDINFILNLLFIYKQKIKFSDKNLKEYIYNNNNSLIKVNNFIEYNKSLFYFTLTSASRLDNKIHNYRYTRLLIEYANNNDIILDINQYTDFHEDVFGAVIRIGSMILFNIVVDYANKHNIILNVNNKTTNSKSPLSDLAIFNNNIELLKKYIEYAEEKNILINLNNIYNGNIIISSILSYSRVEIFDIIIEYTKKHNIIIQVNNSNMNLLEICKKEGKKYKEIISRFNNYKSNFKFIDNWK</sequence>
<dbReference type="InterPro" id="IPR002110">
    <property type="entry name" value="Ankyrin_rpt"/>
</dbReference>
<accession>A0A1Y1YKC8</accession>
<reference evidence="2 3" key="1">
    <citation type="submission" date="2016-08" db="EMBL/GenBank/DDBJ databases">
        <title>A Parts List for Fungal Cellulosomes Revealed by Comparative Genomics.</title>
        <authorList>
            <consortium name="DOE Joint Genome Institute"/>
            <person name="Haitjema C.H."/>
            <person name="Gilmore S.P."/>
            <person name="Henske J.K."/>
            <person name="Solomon K.V."/>
            <person name="De Groot R."/>
            <person name="Kuo A."/>
            <person name="Mondo S.J."/>
            <person name="Salamov A.A."/>
            <person name="Labutti K."/>
            <person name="Zhao Z."/>
            <person name="Chiniquy J."/>
            <person name="Barry K."/>
            <person name="Brewer H.M."/>
            <person name="Purvine S.O."/>
            <person name="Wright A.T."/>
            <person name="Boxma B."/>
            <person name="Van Alen T."/>
            <person name="Hackstein J.H."/>
            <person name="Baker S.E."/>
            <person name="Grigoriev I.V."/>
            <person name="O'Malley M.A."/>
        </authorList>
    </citation>
    <scope>NUCLEOTIDE SEQUENCE [LARGE SCALE GENOMIC DNA]</scope>
    <source>
        <strain evidence="2 3">G1</strain>
    </source>
</reference>
<evidence type="ECO:0000313" key="2">
    <source>
        <dbReference type="EMBL" id="ORX98449.1"/>
    </source>
</evidence>
<organism evidence="2 3">
    <name type="scientific">Neocallimastix californiae</name>
    <dbReference type="NCBI Taxonomy" id="1754190"/>
    <lineage>
        <taxon>Eukaryota</taxon>
        <taxon>Fungi</taxon>
        <taxon>Fungi incertae sedis</taxon>
        <taxon>Chytridiomycota</taxon>
        <taxon>Chytridiomycota incertae sedis</taxon>
        <taxon>Neocallimastigomycetes</taxon>
        <taxon>Neocallimastigales</taxon>
        <taxon>Neocallimastigaceae</taxon>
        <taxon>Neocallimastix</taxon>
    </lineage>
</organism>
<evidence type="ECO:0000256" key="1">
    <source>
        <dbReference type="PROSITE-ProRule" id="PRU00023"/>
    </source>
</evidence>
<dbReference type="Proteomes" id="UP000193920">
    <property type="component" value="Unassembled WGS sequence"/>
</dbReference>